<dbReference type="EMBL" id="MU006578">
    <property type="protein sequence ID" value="KAF2746369.1"/>
    <property type="molecule type" value="Genomic_DNA"/>
</dbReference>
<organism evidence="1 2">
    <name type="scientific">Sporormia fimetaria CBS 119925</name>
    <dbReference type="NCBI Taxonomy" id="1340428"/>
    <lineage>
        <taxon>Eukaryota</taxon>
        <taxon>Fungi</taxon>
        <taxon>Dikarya</taxon>
        <taxon>Ascomycota</taxon>
        <taxon>Pezizomycotina</taxon>
        <taxon>Dothideomycetes</taxon>
        <taxon>Pleosporomycetidae</taxon>
        <taxon>Pleosporales</taxon>
        <taxon>Sporormiaceae</taxon>
        <taxon>Sporormia</taxon>
    </lineage>
</organism>
<evidence type="ECO:0000313" key="2">
    <source>
        <dbReference type="Proteomes" id="UP000799440"/>
    </source>
</evidence>
<sequence length="354" mass="37999">MSGRQADVAFGHSYIRSSGFRLKPNASHMLSAEKDLWSSHPASDDANALVSYSLSFLVPTSTRSVEDGDGSCFVEDPASGLEIMSLSQLHLHRVCQYTARGWSWGHGAAGLTIATGLMRFSDVVLPVIRVVPVNVRSSGDKGQSYPASSSCMGGASSGSSHKTTCVDPASNTFLSTECNSTVPFSKSFIFFFFLFFGRPLGYFSRCCFMSRWQMTQKMTMKMMASAKPSMISLVLCIGRSSFWSFGGSGGVAVGAFDATGDAGVSWTLESSPPAISCRVGLVEARAALSTPDISLGQSRSGHVYGCRALVARWREDRRQEGSAGWCHQQCAMEGGTKHVVNLGVSHRQPHALPL</sequence>
<reference evidence="1" key="1">
    <citation type="journal article" date="2020" name="Stud. Mycol.">
        <title>101 Dothideomycetes genomes: a test case for predicting lifestyles and emergence of pathogens.</title>
        <authorList>
            <person name="Haridas S."/>
            <person name="Albert R."/>
            <person name="Binder M."/>
            <person name="Bloem J."/>
            <person name="Labutti K."/>
            <person name="Salamov A."/>
            <person name="Andreopoulos B."/>
            <person name="Baker S."/>
            <person name="Barry K."/>
            <person name="Bills G."/>
            <person name="Bluhm B."/>
            <person name="Cannon C."/>
            <person name="Castanera R."/>
            <person name="Culley D."/>
            <person name="Daum C."/>
            <person name="Ezra D."/>
            <person name="Gonzalez J."/>
            <person name="Henrissat B."/>
            <person name="Kuo A."/>
            <person name="Liang C."/>
            <person name="Lipzen A."/>
            <person name="Lutzoni F."/>
            <person name="Magnuson J."/>
            <person name="Mondo S."/>
            <person name="Nolan M."/>
            <person name="Ohm R."/>
            <person name="Pangilinan J."/>
            <person name="Park H.-J."/>
            <person name="Ramirez L."/>
            <person name="Alfaro M."/>
            <person name="Sun H."/>
            <person name="Tritt A."/>
            <person name="Yoshinaga Y."/>
            <person name="Zwiers L.-H."/>
            <person name="Turgeon B."/>
            <person name="Goodwin S."/>
            <person name="Spatafora J."/>
            <person name="Crous P."/>
            <person name="Grigoriev I."/>
        </authorList>
    </citation>
    <scope>NUCLEOTIDE SEQUENCE</scope>
    <source>
        <strain evidence="1">CBS 119925</strain>
    </source>
</reference>
<dbReference type="Proteomes" id="UP000799440">
    <property type="component" value="Unassembled WGS sequence"/>
</dbReference>
<accession>A0A6A6V9J0</accession>
<proteinExistence type="predicted"/>
<gene>
    <name evidence="1" type="ORF">M011DRAFT_468842</name>
</gene>
<name>A0A6A6V9J0_9PLEO</name>
<dbReference type="AlphaFoldDB" id="A0A6A6V9J0"/>
<keyword evidence="2" id="KW-1185">Reference proteome</keyword>
<protein>
    <submittedName>
        <fullName evidence="1">Uncharacterized protein</fullName>
    </submittedName>
</protein>
<evidence type="ECO:0000313" key="1">
    <source>
        <dbReference type="EMBL" id="KAF2746369.1"/>
    </source>
</evidence>